<dbReference type="InterPro" id="IPR010982">
    <property type="entry name" value="Lambda_DNA-bd_dom_sf"/>
</dbReference>
<sequence>MSDHAQPPALKDRLQRLFDDIRPDGRHGRRYTNDEVAAAIKDRHPAVRISGTYLSALRTGSKTRPSQDVLAALAEFFGVKPGYFVDPVTAEETDAELALARTLADLGVRQIALRAARLEPDQRDLLTLLIDQMERAAGTQQRRGQRSAR</sequence>
<dbReference type="Pfam" id="PF01381">
    <property type="entry name" value="HTH_3"/>
    <property type="match status" value="1"/>
</dbReference>
<dbReference type="GO" id="GO:0003677">
    <property type="term" value="F:DNA binding"/>
    <property type="evidence" value="ECO:0007669"/>
    <property type="project" value="InterPro"/>
</dbReference>
<dbReference type="InterPro" id="IPR001387">
    <property type="entry name" value="Cro/C1-type_HTH"/>
</dbReference>
<dbReference type="STRING" id="1210086.GCA_001613105_04194"/>
<feature type="domain" description="HTH cro/C1-type" evidence="1">
    <location>
        <begin position="49"/>
        <end position="84"/>
    </location>
</feature>
<accession>A0A370I536</accession>
<dbReference type="AlphaFoldDB" id="A0A370I536"/>
<dbReference type="Gene3D" id="1.10.260.40">
    <property type="entry name" value="lambda repressor-like DNA-binding domains"/>
    <property type="match status" value="1"/>
</dbReference>
<keyword evidence="3" id="KW-1185">Reference proteome</keyword>
<comment type="caution">
    <text evidence="2">The sequence shown here is derived from an EMBL/GenBank/DDBJ whole genome shotgun (WGS) entry which is preliminary data.</text>
</comment>
<evidence type="ECO:0000313" key="2">
    <source>
        <dbReference type="EMBL" id="RDI65829.1"/>
    </source>
</evidence>
<dbReference type="Proteomes" id="UP000254869">
    <property type="component" value="Unassembled WGS sequence"/>
</dbReference>
<evidence type="ECO:0000313" key="3">
    <source>
        <dbReference type="Proteomes" id="UP000254869"/>
    </source>
</evidence>
<dbReference type="RefSeq" id="WP_068000123.1">
    <property type="nucleotide sequence ID" value="NZ_QQBC01000005.1"/>
</dbReference>
<dbReference type="PROSITE" id="PS50943">
    <property type="entry name" value="HTH_CROC1"/>
    <property type="match status" value="1"/>
</dbReference>
<gene>
    <name evidence="2" type="ORF">DFR76_105145</name>
</gene>
<name>A0A370I536_9NOCA</name>
<dbReference type="EMBL" id="QQBC01000005">
    <property type="protein sequence ID" value="RDI65829.1"/>
    <property type="molecule type" value="Genomic_DNA"/>
</dbReference>
<organism evidence="2 3">
    <name type="scientific">Nocardia pseudobrasiliensis</name>
    <dbReference type="NCBI Taxonomy" id="45979"/>
    <lineage>
        <taxon>Bacteria</taxon>
        <taxon>Bacillati</taxon>
        <taxon>Actinomycetota</taxon>
        <taxon>Actinomycetes</taxon>
        <taxon>Mycobacteriales</taxon>
        <taxon>Nocardiaceae</taxon>
        <taxon>Nocardia</taxon>
    </lineage>
</organism>
<dbReference type="SUPFAM" id="SSF47413">
    <property type="entry name" value="lambda repressor-like DNA-binding domains"/>
    <property type="match status" value="1"/>
</dbReference>
<evidence type="ECO:0000259" key="1">
    <source>
        <dbReference type="PROSITE" id="PS50943"/>
    </source>
</evidence>
<dbReference type="CDD" id="cd00093">
    <property type="entry name" value="HTH_XRE"/>
    <property type="match status" value="1"/>
</dbReference>
<proteinExistence type="predicted"/>
<protein>
    <submittedName>
        <fullName evidence="2">Helix-turn-helix protein</fullName>
    </submittedName>
</protein>
<reference evidence="2 3" key="1">
    <citation type="submission" date="2018-07" db="EMBL/GenBank/DDBJ databases">
        <title>Genomic Encyclopedia of Type Strains, Phase IV (KMG-IV): sequencing the most valuable type-strain genomes for metagenomic binning, comparative biology and taxonomic classification.</title>
        <authorList>
            <person name="Goeker M."/>
        </authorList>
    </citation>
    <scope>NUCLEOTIDE SEQUENCE [LARGE SCALE GENOMIC DNA]</scope>
    <source>
        <strain evidence="2 3">DSM 44290</strain>
    </source>
</reference>